<evidence type="ECO:0000256" key="2">
    <source>
        <dbReference type="ARBA" id="ARBA00006103"/>
    </source>
</evidence>
<dbReference type="InterPro" id="IPR016482">
    <property type="entry name" value="SecG/Sec61-beta/Sbh"/>
</dbReference>
<protein>
    <recommendedName>
        <fullName evidence="3 12">Preprotein translocase subunit SecG</fullName>
    </recommendedName>
    <alternativeName>
        <fullName evidence="11 12">Protein transport protein Sec61 subunit beta homolog</fullName>
    </alternativeName>
</protein>
<evidence type="ECO:0000256" key="10">
    <source>
        <dbReference type="ARBA" id="ARBA00023136"/>
    </source>
</evidence>
<dbReference type="AlphaFoldDB" id="A0A7J3VR54"/>
<evidence type="ECO:0000256" key="11">
    <source>
        <dbReference type="ARBA" id="ARBA00031868"/>
    </source>
</evidence>
<comment type="function">
    <text evidence="12">Involved in protein export. The function of the beta subunit is unknown, but it may be involved in stabilization of the trimeric complex.</text>
</comment>
<comment type="caution">
    <text evidence="14">The sequence shown here is derived from an EMBL/GenBank/DDBJ whole genome shotgun (WGS) entry which is preliminary data.</text>
</comment>
<evidence type="ECO:0000256" key="1">
    <source>
        <dbReference type="ARBA" id="ARBA00004162"/>
    </source>
</evidence>
<reference evidence="14" key="1">
    <citation type="journal article" date="2020" name="mSystems">
        <title>Genome- and Community-Level Interaction Insights into Carbon Utilization and Element Cycling Functions of Hydrothermarchaeota in Hydrothermal Sediment.</title>
        <authorList>
            <person name="Zhou Z."/>
            <person name="Liu Y."/>
            <person name="Xu W."/>
            <person name="Pan J."/>
            <person name="Luo Z.H."/>
            <person name="Li M."/>
        </authorList>
    </citation>
    <scope>NUCLEOTIDE SEQUENCE [LARGE SCALE GENOMIC DNA]</scope>
    <source>
        <strain evidence="14">SpSt-1074</strain>
    </source>
</reference>
<dbReference type="NCBIfam" id="NF002318">
    <property type="entry name" value="PRK01253.1"/>
    <property type="match status" value="1"/>
</dbReference>
<evidence type="ECO:0000256" key="9">
    <source>
        <dbReference type="ARBA" id="ARBA00023010"/>
    </source>
</evidence>
<accession>A0A7J3VR54</accession>
<evidence type="ECO:0000256" key="4">
    <source>
        <dbReference type="ARBA" id="ARBA00022448"/>
    </source>
</evidence>
<comment type="subcellular location">
    <subcellularLocation>
        <location evidence="1 12">Cell membrane</location>
        <topology evidence="1 12">Single-pass membrane protein</topology>
    </subcellularLocation>
</comment>
<feature type="topological domain" description="Cytoplasmic" evidence="12">
    <location>
        <begin position="1"/>
        <end position="32"/>
    </location>
</feature>
<organism evidence="14">
    <name type="scientific">Caldiarchaeum subterraneum</name>
    <dbReference type="NCBI Taxonomy" id="311458"/>
    <lineage>
        <taxon>Archaea</taxon>
        <taxon>Nitrososphaerota</taxon>
        <taxon>Candidatus Caldarchaeales</taxon>
        <taxon>Candidatus Caldarchaeaceae</taxon>
        <taxon>Candidatus Caldarchaeum</taxon>
    </lineage>
</organism>
<keyword evidence="8 12" id="KW-1133">Transmembrane helix</keyword>
<gene>
    <name evidence="12" type="primary">secG</name>
    <name evidence="14" type="ORF">ENM31_00030</name>
</gene>
<keyword evidence="5 12" id="KW-1003">Cell membrane</keyword>
<keyword evidence="10 12" id="KW-0472">Membrane</keyword>
<proteinExistence type="inferred from homology"/>
<comment type="subunit">
    <text evidence="12">Component of the protein translocase complex. Heterotrimer consisting of alpha (SecY), beta (SecG) and gamma (SecE) subunits. Can form oligomers of the heterotrimer.</text>
</comment>
<keyword evidence="6 12" id="KW-0812">Transmembrane</keyword>
<dbReference type="Pfam" id="PF03911">
    <property type="entry name" value="Sec61_beta"/>
    <property type="match status" value="1"/>
</dbReference>
<keyword evidence="4 12" id="KW-0813">Transport</keyword>
<sequence length="56" mass="5980">MSAKKRKEAPMPASGAGLLRFFEEESKGIKVRPEVVIGASAALIVLIYVLRAVAPL</sequence>
<evidence type="ECO:0000313" key="14">
    <source>
        <dbReference type="EMBL" id="HHM43671.1"/>
    </source>
</evidence>
<keyword evidence="7 12" id="KW-0653">Protein transport</keyword>
<evidence type="ECO:0000256" key="12">
    <source>
        <dbReference type="HAMAP-Rule" id="MF_00751"/>
    </source>
</evidence>
<evidence type="ECO:0000256" key="7">
    <source>
        <dbReference type="ARBA" id="ARBA00022927"/>
    </source>
</evidence>
<keyword evidence="9 12" id="KW-0811">Translocation</keyword>
<dbReference type="InterPro" id="IPR023531">
    <property type="entry name" value="Preprot_translocase_SecG"/>
</dbReference>
<evidence type="ECO:0000256" key="8">
    <source>
        <dbReference type="ARBA" id="ARBA00022989"/>
    </source>
</evidence>
<dbReference type="GO" id="GO:0005886">
    <property type="term" value="C:plasma membrane"/>
    <property type="evidence" value="ECO:0007669"/>
    <property type="project" value="UniProtKB-SubCell"/>
</dbReference>
<evidence type="ECO:0000256" key="13">
    <source>
        <dbReference type="SAM" id="Phobius"/>
    </source>
</evidence>
<evidence type="ECO:0000256" key="5">
    <source>
        <dbReference type="ARBA" id="ARBA00022475"/>
    </source>
</evidence>
<evidence type="ECO:0000256" key="3">
    <source>
        <dbReference type="ARBA" id="ARBA00014522"/>
    </source>
</evidence>
<comment type="similarity">
    <text evidence="2 12">Belongs to the SEC61-beta family.</text>
</comment>
<evidence type="ECO:0000256" key="6">
    <source>
        <dbReference type="ARBA" id="ARBA00022692"/>
    </source>
</evidence>
<dbReference type="EMBL" id="DRXH01000001">
    <property type="protein sequence ID" value="HHM43671.1"/>
    <property type="molecule type" value="Genomic_DNA"/>
</dbReference>
<dbReference type="GO" id="GO:0015031">
    <property type="term" value="P:protein transport"/>
    <property type="evidence" value="ECO:0007669"/>
    <property type="project" value="UniProtKB-UniRule"/>
</dbReference>
<feature type="transmembrane region" description="Helical" evidence="13">
    <location>
        <begin position="35"/>
        <end position="54"/>
    </location>
</feature>
<name>A0A7J3VR54_CALS0</name>
<dbReference type="HAMAP" id="MF_00751">
    <property type="entry name" value="SecG"/>
    <property type="match status" value="1"/>
</dbReference>